<proteinExistence type="predicted"/>
<sequence>MIAWLSVLLSVLPPLLMLLAVGTERLETTRLKAGTVRVEDVEDFLDRVHRLRLNRGDRLDG</sequence>
<evidence type="ECO:0000313" key="2">
    <source>
        <dbReference type="Proteomes" id="UP000245639"/>
    </source>
</evidence>
<reference evidence="1 2" key="1">
    <citation type="submission" date="2018-04" db="EMBL/GenBank/DDBJ databases">
        <title>Genomic Encyclopedia of Type Strains, Phase IV (KMG-IV): sequencing the most valuable type-strain genomes for metagenomic binning, comparative biology and taxonomic classification.</title>
        <authorList>
            <person name="Goeker M."/>
        </authorList>
    </citation>
    <scope>NUCLEOTIDE SEQUENCE [LARGE SCALE GENOMIC DNA]</scope>
    <source>
        <strain evidence="1 2">DSM 45771</strain>
    </source>
</reference>
<keyword evidence="2" id="KW-1185">Reference proteome</keyword>
<dbReference type="RefSeq" id="WP_116706130.1">
    <property type="nucleotide sequence ID" value="NZ_QEKW01000001.1"/>
</dbReference>
<gene>
    <name evidence="1" type="ORF">C8D89_10196</name>
</gene>
<dbReference type="AlphaFoldDB" id="A0A2U1FQ49"/>
<dbReference type="Proteomes" id="UP000245639">
    <property type="component" value="Unassembled WGS sequence"/>
</dbReference>
<comment type="caution">
    <text evidence="1">The sequence shown here is derived from an EMBL/GenBank/DDBJ whole genome shotgun (WGS) entry which is preliminary data.</text>
</comment>
<accession>A0A2U1FQ49</accession>
<name>A0A2U1FQ49_9PSEU</name>
<evidence type="ECO:0000313" key="1">
    <source>
        <dbReference type="EMBL" id="PVZ14232.1"/>
    </source>
</evidence>
<dbReference type="EMBL" id="QEKW01000001">
    <property type="protein sequence ID" value="PVZ14232.1"/>
    <property type="molecule type" value="Genomic_DNA"/>
</dbReference>
<protein>
    <submittedName>
        <fullName evidence="1">Uncharacterized protein</fullName>
    </submittedName>
</protein>
<organism evidence="1 2">
    <name type="scientific">Actinomycetospora cinnamomea</name>
    <dbReference type="NCBI Taxonomy" id="663609"/>
    <lineage>
        <taxon>Bacteria</taxon>
        <taxon>Bacillati</taxon>
        <taxon>Actinomycetota</taxon>
        <taxon>Actinomycetes</taxon>
        <taxon>Pseudonocardiales</taxon>
        <taxon>Pseudonocardiaceae</taxon>
        <taxon>Actinomycetospora</taxon>
    </lineage>
</organism>